<proteinExistence type="predicted"/>
<gene>
    <name evidence="1" type="ORF">LCGC14_2399710</name>
</gene>
<feature type="non-terminal residue" evidence="1">
    <location>
        <position position="1"/>
    </location>
</feature>
<dbReference type="InterPro" id="IPR029032">
    <property type="entry name" value="AhpD-like"/>
</dbReference>
<dbReference type="SUPFAM" id="SSF69118">
    <property type="entry name" value="AhpD-like"/>
    <property type="match status" value="1"/>
</dbReference>
<accession>A0A0F9BVS8</accession>
<protein>
    <recommendedName>
        <fullName evidence="2">Carboxymuconolactone decarboxylase-like domain-containing protein</fullName>
    </recommendedName>
</protein>
<dbReference type="Gene3D" id="1.20.1290.10">
    <property type="entry name" value="AhpD-like"/>
    <property type="match status" value="1"/>
</dbReference>
<dbReference type="PANTHER" id="PTHR34846">
    <property type="entry name" value="4-CARBOXYMUCONOLACTONE DECARBOXYLASE FAMILY PROTEIN (AFU_ORTHOLOGUE AFUA_6G11590)"/>
    <property type="match status" value="1"/>
</dbReference>
<organism evidence="1">
    <name type="scientific">marine sediment metagenome</name>
    <dbReference type="NCBI Taxonomy" id="412755"/>
    <lineage>
        <taxon>unclassified sequences</taxon>
        <taxon>metagenomes</taxon>
        <taxon>ecological metagenomes</taxon>
    </lineage>
</organism>
<evidence type="ECO:0008006" key="2">
    <source>
        <dbReference type="Google" id="ProtNLM"/>
    </source>
</evidence>
<dbReference type="EMBL" id="LAZR01036004">
    <property type="protein sequence ID" value="KKL25994.1"/>
    <property type="molecule type" value="Genomic_DNA"/>
</dbReference>
<dbReference type="AlphaFoldDB" id="A0A0F9BVS8"/>
<sequence>NEQIAALKVRELGKVFSPEEKTVIEYARQVTKDAENVPEELFGRLKSHLSESEMVNLTLIIGLMNVFNRFNGALGVELEK</sequence>
<name>A0A0F9BVS8_9ZZZZ</name>
<reference evidence="1" key="1">
    <citation type="journal article" date="2015" name="Nature">
        <title>Complex archaea that bridge the gap between prokaryotes and eukaryotes.</title>
        <authorList>
            <person name="Spang A."/>
            <person name="Saw J.H."/>
            <person name="Jorgensen S.L."/>
            <person name="Zaremba-Niedzwiedzka K."/>
            <person name="Martijn J."/>
            <person name="Lind A.E."/>
            <person name="van Eijk R."/>
            <person name="Schleper C."/>
            <person name="Guy L."/>
            <person name="Ettema T.J."/>
        </authorList>
    </citation>
    <scope>NUCLEOTIDE SEQUENCE</scope>
</reference>
<evidence type="ECO:0000313" key="1">
    <source>
        <dbReference type="EMBL" id="KKL25994.1"/>
    </source>
</evidence>
<comment type="caution">
    <text evidence="1">The sequence shown here is derived from an EMBL/GenBank/DDBJ whole genome shotgun (WGS) entry which is preliminary data.</text>
</comment>
<dbReference type="PANTHER" id="PTHR34846:SF5">
    <property type="entry name" value="CARBOXYMUCONOLACTONE DECARBOXYLASE-LIKE DOMAIN-CONTAINING PROTEIN"/>
    <property type="match status" value="1"/>
</dbReference>